<accession>A0A9P0BJ50</accession>
<sequence length="267" mass="31502">MENKKSFLALFLEEEEDDDLVLLTLDDRGEISGLLKRKRVKGTFNVLIENHLKANDQKFKEYFRLNKMQFQQVLNIIRPEIETPPNRFVQQPISAYEKLAVTLRLKQELGREFLEVGCSVHVLKNCLQCAADNLPFDLKVIVVKIYGYFYIYTVRVNKLKEFCDFVEVEYEKSQEKVPQIIFDFFQWKQQKPGIHAQSSMFHRAILKIEGNNISLMEVMKVILELQTKLEERLREVYIPLAVRNILTKLEEQGHECMMDFKKVASNF</sequence>
<dbReference type="AlphaFoldDB" id="A0A9P0BJ50"/>
<gene>
    <name evidence="1" type="ORF">MELIAE_LOCUS12040</name>
</gene>
<dbReference type="EMBL" id="OV121139">
    <property type="protein sequence ID" value="CAH0563043.1"/>
    <property type="molecule type" value="Genomic_DNA"/>
</dbReference>
<name>A0A9P0BJ50_BRAAE</name>
<dbReference type="OrthoDB" id="6780690at2759"/>
<proteinExistence type="predicted"/>
<organism evidence="1 2">
    <name type="scientific">Brassicogethes aeneus</name>
    <name type="common">Rape pollen beetle</name>
    <name type="synonym">Meligethes aeneus</name>
    <dbReference type="NCBI Taxonomy" id="1431903"/>
    <lineage>
        <taxon>Eukaryota</taxon>
        <taxon>Metazoa</taxon>
        <taxon>Ecdysozoa</taxon>
        <taxon>Arthropoda</taxon>
        <taxon>Hexapoda</taxon>
        <taxon>Insecta</taxon>
        <taxon>Pterygota</taxon>
        <taxon>Neoptera</taxon>
        <taxon>Endopterygota</taxon>
        <taxon>Coleoptera</taxon>
        <taxon>Polyphaga</taxon>
        <taxon>Cucujiformia</taxon>
        <taxon>Nitidulidae</taxon>
        <taxon>Meligethinae</taxon>
        <taxon>Brassicogethes</taxon>
    </lineage>
</organism>
<keyword evidence="2" id="KW-1185">Reference proteome</keyword>
<protein>
    <submittedName>
        <fullName evidence="1">Uncharacterized protein</fullName>
    </submittedName>
</protein>
<reference evidence="1" key="1">
    <citation type="submission" date="2021-12" db="EMBL/GenBank/DDBJ databases">
        <authorList>
            <person name="King R."/>
        </authorList>
    </citation>
    <scope>NUCLEOTIDE SEQUENCE</scope>
</reference>
<evidence type="ECO:0000313" key="2">
    <source>
        <dbReference type="Proteomes" id="UP001154078"/>
    </source>
</evidence>
<evidence type="ECO:0000313" key="1">
    <source>
        <dbReference type="EMBL" id="CAH0563043.1"/>
    </source>
</evidence>
<dbReference type="Proteomes" id="UP001154078">
    <property type="component" value="Chromosome 8"/>
</dbReference>